<dbReference type="RefSeq" id="XP_040686236.1">
    <property type="nucleotide sequence ID" value="XM_040832147.1"/>
</dbReference>
<evidence type="ECO:0000313" key="2">
    <source>
        <dbReference type="EMBL" id="OJJ32559.1"/>
    </source>
</evidence>
<dbReference type="OrthoDB" id="6359816at2759"/>
<dbReference type="CDD" id="cd18186">
    <property type="entry name" value="BTB_POZ_ZBTB_KLHL-like"/>
    <property type="match status" value="1"/>
</dbReference>
<dbReference type="AlphaFoldDB" id="A0A1L9RC98"/>
<sequence length="224" mass="25115">MASPKGSFGYIDFLDSEMVALGTSGSSRSFKIHKGLLGAKCRLLHKAIEGQFKEGQPQLYVCQQTSEGTLVRFIEWAYKGDYPDGVEEHEIDPLLSYAELYAFSDVYGVSDLKKLTYEKLTGSLHALGKPQDLKMQIVVITMLEIVANRLPSDDTLVNWLAKYTAWCIDHLRGNEYFDNLCNASPSFCLKVMNAVNPAPKAPWTPERRGTTSRLSPNSIFEDDY</sequence>
<evidence type="ECO:0008006" key="4">
    <source>
        <dbReference type="Google" id="ProtNLM"/>
    </source>
</evidence>
<dbReference type="Proteomes" id="UP000184383">
    <property type="component" value="Unassembled WGS sequence"/>
</dbReference>
<feature type="region of interest" description="Disordered" evidence="1">
    <location>
        <begin position="200"/>
        <end position="224"/>
    </location>
</feature>
<evidence type="ECO:0000256" key="1">
    <source>
        <dbReference type="SAM" id="MobiDB-lite"/>
    </source>
</evidence>
<dbReference type="SUPFAM" id="SSF54695">
    <property type="entry name" value="POZ domain"/>
    <property type="match status" value="1"/>
</dbReference>
<dbReference type="GeneID" id="63747995"/>
<dbReference type="VEuPathDB" id="FungiDB:ASPWEDRAFT_186723"/>
<keyword evidence="3" id="KW-1185">Reference proteome</keyword>
<dbReference type="STRING" id="1073089.A0A1L9RC98"/>
<dbReference type="PANTHER" id="PTHR47843">
    <property type="entry name" value="BTB DOMAIN-CONTAINING PROTEIN-RELATED"/>
    <property type="match status" value="1"/>
</dbReference>
<evidence type="ECO:0000313" key="3">
    <source>
        <dbReference type="Proteomes" id="UP000184383"/>
    </source>
</evidence>
<dbReference type="EMBL" id="KV878215">
    <property type="protein sequence ID" value="OJJ32559.1"/>
    <property type="molecule type" value="Genomic_DNA"/>
</dbReference>
<accession>A0A1L9RC98</accession>
<dbReference type="Gene3D" id="3.30.710.10">
    <property type="entry name" value="Potassium Channel Kv1.1, Chain A"/>
    <property type="match status" value="1"/>
</dbReference>
<proteinExistence type="predicted"/>
<organism evidence="2 3">
    <name type="scientific">Aspergillus wentii DTO 134E9</name>
    <dbReference type="NCBI Taxonomy" id="1073089"/>
    <lineage>
        <taxon>Eukaryota</taxon>
        <taxon>Fungi</taxon>
        <taxon>Dikarya</taxon>
        <taxon>Ascomycota</taxon>
        <taxon>Pezizomycotina</taxon>
        <taxon>Eurotiomycetes</taxon>
        <taxon>Eurotiomycetidae</taxon>
        <taxon>Eurotiales</taxon>
        <taxon>Aspergillaceae</taxon>
        <taxon>Aspergillus</taxon>
        <taxon>Aspergillus subgen. Cremei</taxon>
    </lineage>
</organism>
<dbReference type="InterPro" id="IPR011333">
    <property type="entry name" value="SKP1/BTB/POZ_sf"/>
</dbReference>
<reference evidence="3" key="1">
    <citation type="journal article" date="2017" name="Genome Biol.">
        <title>Comparative genomics reveals high biological diversity and specific adaptations in the industrially and medically important fungal genus Aspergillus.</title>
        <authorList>
            <person name="de Vries R.P."/>
            <person name="Riley R."/>
            <person name="Wiebenga A."/>
            <person name="Aguilar-Osorio G."/>
            <person name="Amillis S."/>
            <person name="Uchima C.A."/>
            <person name="Anderluh G."/>
            <person name="Asadollahi M."/>
            <person name="Askin M."/>
            <person name="Barry K."/>
            <person name="Battaglia E."/>
            <person name="Bayram O."/>
            <person name="Benocci T."/>
            <person name="Braus-Stromeyer S.A."/>
            <person name="Caldana C."/>
            <person name="Canovas D."/>
            <person name="Cerqueira G.C."/>
            <person name="Chen F."/>
            <person name="Chen W."/>
            <person name="Choi C."/>
            <person name="Clum A."/>
            <person name="Dos Santos R.A."/>
            <person name="Damasio A.R."/>
            <person name="Diallinas G."/>
            <person name="Emri T."/>
            <person name="Fekete E."/>
            <person name="Flipphi M."/>
            <person name="Freyberg S."/>
            <person name="Gallo A."/>
            <person name="Gournas C."/>
            <person name="Habgood R."/>
            <person name="Hainaut M."/>
            <person name="Harispe M.L."/>
            <person name="Henrissat B."/>
            <person name="Hilden K.S."/>
            <person name="Hope R."/>
            <person name="Hossain A."/>
            <person name="Karabika E."/>
            <person name="Karaffa L."/>
            <person name="Karanyi Z."/>
            <person name="Krasevec N."/>
            <person name="Kuo A."/>
            <person name="Kusch H."/>
            <person name="LaButti K."/>
            <person name="Lagendijk E.L."/>
            <person name="Lapidus A."/>
            <person name="Levasseur A."/>
            <person name="Lindquist E."/>
            <person name="Lipzen A."/>
            <person name="Logrieco A.F."/>
            <person name="MacCabe A."/>
            <person name="Maekelae M.R."/>
            <person name="Malavazi I."/>
            <person name="Melin P."/>
            <person name="Meyer V."/>
            <person name="Mielnichuk N."/>
            <person name="Miskei M."/>
            <person name="Molnar A.P."/>
            <person name="Mule G."/>
            <person name="Ngan C.Y."/>
            <person name="Orejas M."/>
            <person name="Orosz E."/>
            <person name="Ouedraogo J.P."/>
            <person name="Overkamp K.M."/>
            <person name="Park H.-S."/>
            <person name="Perrone G."/>
            <person name="Piumi F."/>
            <person name="Punt P.J."/>
            <person name="Ram A.F."/>
            <person name="Ramon A."/>
            <person name="Rauscher S."/>
            <person name="Record E."/>
            <person name="Riano-Pachon D.M."/>
            <person name="Robert V."/>
            <person name="Roehrig J."/>
            <person name="Ruller R."/>
            <person name="Salamov A."/>
            <person name="Salih N.S."/>
            <person name="Samson R.A."/>
            <person name="Sandor E."/>
            <person name="Sanguinetti M."/>
            <person name="Schuetze T."/>
            <person name="Sepcic K."/>
            <person name="Shelest E."/>
            <person name="Sherlock G."/>
            <person name="Sophianopoulou V."/>
            <person name="Squina F.M."/>
            <person name="Sun H."/>
            <person name="Susca A."/>
            <person name="Todd R.B."/>
            <person name="Tsang A."/>
            <person name="Unkles S.E."/>
            <person name="van de Wiele N."/>
            <person name="van Rossen-Uffink D."/>
            <person name="Oliveira J.V."/>
            <person name="Vesth T.C."/>
            <person name="Visser J."/>
            <person name="Yu J.-H."/>
            <person name="Zhou M."/>
            <person name="Andersen M.R."/>
            <person name="Archer D.B."/>
            <person name="Baker S.E."/>
            <person name="Benoit I."/>
            <person name="Brakhage A.A."/>
            <person name="Braus G.H."/>
            <person name="Fischer R."/>
            <person name="Frisvad J.C."/>
            <person name="Goldman G.H."/>
            <person name="Houbraken J."/>
            <person name="Oakley B."/>
            <person name="Pocsi I."/>
            <person name="Scazzocchio C."/>
            <person name="Seiboth B."/>
            <person name="vanKuyk P.A."/>
            <person name="Wortman J."/>
            <person name="Dyer P.S."/>
            <person name="Grigoriev I.V."/>
        </authorList>
    </citation>
    <scope>NUCLEOTIDE SEQUENCE [LARGE SCALE GENOMIC DNA]</scope>
    <source>
        <strain evidence="3">DTO 134E9</strain>
    </source>
</reference>
<name>A0A1L9RC98_ASPWE</name>
<protein>
    <recommendedName>
        <fullName evidence="4">BTB domain-containing protein</fullName>
    </recommendedName>
</protein>
<gene>
    <name evidence="2" type="ORF">ASPWEDRAFT_186723</name>
</gene>